<dbReference type="STRING" id="3983.A0A2C9W6G8"/>
<accession>A0A2C9W6G8</accession>
<sequence length="69" mass="7729">MPDGVLINGKSPCQYNTTLVPDGIDYETIEVHPAGMLPEPFNAGHFLTIQIRHMHALLVVHYHFDCTVL</sequence>
<reference evidence="1" key="1">
    <citation type="submission" date="2016-02" db="EMBL/GenBank/DDBJ databases">
        <title>WGS assembly of Manihot esculenta.</title>
        <authorList>
            <person name="Bredeson J.V."/>
            <person name="Prochnik S.E."/>
            <person name="Lyons J.B."/>
            <person name="Schmutz J."/>
            <person name="Grimwood J."/>
            <person name="Vrebalov J."/>
            <person name="Bart R.S."/>
            <person name="Amuge T."/>
            <person name="Ferguson M.E."/>
            <person name="Green R."/>
            <person name="Putnam N."/>
            <person name="Stites J."/>
            <person name="Rounsley S."/>
            <person name="Rokhsar D.S."/>
        </authorList>
    </citation>
    <scope>NUCLEOTIDE SEQUENCE [LARGE SCALE GENOMIC DNA]</scope>
    <source>
        <tissue evidence="1">Leaf</tissue>
    </source>
</reference>
<gene>
    <name evidence="1" type="ORF">MANES_03G060400</name>
</gene>
<evidence type="ECO:0000313" key="1">
    <source>
        <dbReference type="EMBL" id="OAY54256.1"/>
    </source>
</evidence>
<name>A0A2C9W6G8_MANES</name>
<dbReference type="AlphaFoldDB" id="A0A2C9W6G8"/>
<evidence type="ECO:0008006" key="2">
    <source>
        <dbReference type="Google" id="ProtNLM"/>
    </source>
</evidence>
<proteinExistence type="predicted"/>
<protein>
    <recommendedName>
        <fullName evidence="2">Plastocyanin-like domain-containing protein</fullName>
    </recommendedName>
</protein>
<dbReference type="EMBL" id="CM004389">
    <property type="protein sequence ID" value="OAY54256.1"/>
    <property type="molecule type" value="Genomic_DNA"/>
</dbReference>
<organism evidence="1">
    <name type="scientific">Manihot esculenta</name>
    <name type="common">Cassava</name>
    <name type="synonym">Jatropha manihot</name>
    <dbReference type="NCBI Taxonomy" id="3983"/>
    <lineage>
        <taxon>Eukaryota</taxon>
        <taxon>Viridiplantae</taxon>
        <taxon>Streptophyta</taxon>
        <taxon>Embryophyta</taxon>
        <taxon>Tracheophyta</taxon>
        <taxon>Spermatophyta</taxon>
        <taxon>Magnoliopsida</taxon>
        <taxon>eudicotyledons</taxon>
        <taxon>Gunneridae</taxon>
        <taxon>Pentapetalae</taxon>
        <taxon>rosids</taxon>
        <taxon>fabids</taxon>
        <taxon>Malpighiales</taxon>
        <taxon>Euphorbiaceae</taxon>
        <taxon>Crotonoideae</taxon>
        <taxon>Manihoteae</taxon>
        <taxon>Manihot</taxon>
    </lineage>
</organism>